<dbReference type="InterPro" id="IPR000315">
    <property type="entry name" value="Znf_B-box"/>
</dbReference>
<dbReference type="PROSITE" id="PS50119">
    <property type="entry name" value="ZF_BBOX"/>
    <property type="match status" value="1"/>
</dbReference>
<comment type="caution">
    <text evidence="4">The sequence shown here is derived from an EMBL/GenBank/DDBJ whole genome shotgun (WGS) entry which is preliminary data.</text>
</comment>
<protein>
    <recommendedName>
        <fullName evidence="3">B box-type domain-containing protein</fullName>
    </recommendedName>
</protein>
<keyword evidence="1" id="KW-0862">Zinc</keyword>
<dbReference type="PANTHER" id="PTHR25462">
    <property type="entry name" value="BONUS, ISOFORM C-RELATED"/>
    <property type="match status" value="1"/>
</dbReference>
<keyword evidence="5" id="KW-1185">Reference proteome</keyword>
<dbReference type="SUPFAM" id="SSF63825">
    <property type="entry name" value="YWTD domain"/>
    <property type="match status" value="1"/>
</dbReference>
<dbReference type="Gene3D" id="3.30.160.60">
    <property type="entry name" value="Classic Zinc Finger"/>
    <property type="match status" value="1"/>
</dbReference>
<dbReference type="PANTHER" id="PTHR25462:SF296">
    <property type="entry name" value="MEIOTIC P26, ISOFORM F"/>
    <property type="match status" value="1"/>
</dbReference>
<gene>
    <name evidence="4" type="ORF">MEDL_1600</name>
</gene>
<evidence type="ECO:0000256" key="2">
    <source>
        <dbReference type="SAM" id="Coils"/>
    </source>
</evidence>
<dbReference type="AlphaFoldDB" id="A0A8S3PQF4"/>
<feature type="coiled-coil region" evidence="2">
    <location>
        <begin position="137"/>
        <end position="164"/>
    </location>
</feature>
<keyword evidence="1" id="KW-0863">Zinc-finger</keyword>
<reference evidence="4" key="1">
    <citation type="submission" date="2021-03" db="EMBL/GenBank/DDBJ databases">
        <authorList>
            <person name="Bekaert M."/>
        </authorList>
    </citation>
    <scope>NUCLEOTIDE SEQUENCE</scope>
</reference>
<dbReference type="Proteomes" id="UP000683360">
    <property type="component" value="Unassembled WGS sequence"/>
</dbReference>
<keyword evidence="1" id="KW-0479">Metal-binding</keyword>
<sequence>MASSIPFCGVCEQSNITKPSIIWCFECDEGLCSECKDHHSRSKGTRKHCTLPISEYQKIPCDVVKITQTCSEHNEKYTVYCKKHDSLCCGSCIVENHMECRDFDKLTDVIQNTKLSNAFYEIEQSLAELSDNIHIIRKDRENNLGRLSKEKTQIEQAIKQARITINNHLDKIQDDIIKMLNETEVNESKIISELLISLKENDREITEIRTKIENIKQHATDLQTFIAMKELEKRISSKDQFLQSMINSGNFKDSDLTYNPNSTMQDLVNRIKNFGDVKIEEKPCNLVLTRRKNKQAQILLPHILSRSVDNINLKLLQTINETGKVVRVFNLNGTKDFEVNTRTYAFDVAYISHDNTLAVTSGESDTKCITIIDIQSKQIKKTIPVKSKYYGIAVTDGKFICSTEGKGIQLINPNNNSTIDIVRDKIPVYCYVALFGDKIYHTNNQSNSVTCYDLQGTAKWTFKNEKVLRSPRGISVDNAGNAYVVGESSTNVVVISPDGEQYKEVATASDGLSNSFSLDYNRSTNQLLVSNFS</sequence>
<evidence type="ECO:0000313" key="4">
    <source>
        <dbReference type="EMBL" id="CAG2186029.1"/>
    </source>
</evidence>
<organism evidence="4 5">
    <name type="scientific">Mytilus edulis</name>
    <name type="common">Blue mussel</name>
    <dbReference type="NCBI Taxonomy" id="6550"/>
    <lineage>
        <taxon>Eukaryota</taxon>
        <taxon>Metazoa</taxon>
        <taxon>Spiralia</taxon>
        <taxon>Lophotrochozoa</taxon>
        <taxon>Mollusca</taxon>
        <taxon>Bivalvia</taxon>
        <taxon>Autobranchia</taxon>
        <taxon>Pteriomorphia</taxon>
        <taxon>Mytilida</taxon>
        <taxon>Mytiloidea</taxon>
        <taxon>Mytilidae</taxon>
        <taxon>Mytilinae</taxon>
        <taxon>Mytilus</taxon>
    </lineage>
</organism>
<dbReference type="OrthoDB" id="6113061at2759"/>
<dbReference type="Gene3D" id="2.130.10.10">
    <property type="entry name" value="YVTN repeat-like/Quinoprotein amine dehydrogenase"/>
    <property type="match status" value="1"/>
</dbReference>
<dbReference type="InterPro" id="IPR015943">
    <property type="entry name" value="WD40/YVTN_repeat-like_dom_sf"/>
</dbReference>
<feature type="domain" description="B box-type" evidence="3">
    <location>
        <begin position="10"/>
        <end position="53"/>
    </location>
</feature>
<name>A0A8S3PQF4_MYTED</name>
<dbReference type="InterPro" id="IPR047153">
    <property type="entry name" value="TRIM45/56/19-like"/>
</dbReference>
<evidence type="ECO:0000256" key="1">
    <source>
        <dbReference type="PROSITE-ProRule" id="PRU00024"/>
    </source>
</evidence>
<dbReference type="SUPFAM" id="SSF57845">
    <property type="entry name" value="B-box zinc-binding domain"/>
    <property type="match status" value="1"/>
</dbReference>
<dbReference type="EMBL" id="CAJPWZ010000114">
    <property type="protein sequence ID" value="CAG2186029.1"/>
    <property type="molecule type" value="Genomic_DNA"/>
</dbReference>
<keyword evidence="2" id="KW-0175">Coiled coil</keyword>
<proteinExistence type="predicted"/>
<evidence type="ECO:0000313" key="5">
    <source>
        <dbReference type="Proteomes" id="UP000683360"/>
    </source>
</evidence>
<evidence type="ECO:0000259" key="3">
    <source>
        <dbReference type="PROSITE" id="PS50119"/>
    </source>
</evidence>
<dbReference type="CDD" id="cd19757">
    <property type="entry name" value="Bbox1"/>
    <property type="match status" value="1"/>
</dbReference>
<accession>A0A8S3PQF4</accession>
<dbReference type="GO" id="GO:0008270">
    <property type="term" value="F:zinc ion binding"/>
    <property type="evidence" value="ECO:0007669"/>
    <property type="project" value="UniProtKB-KW"/>
</dbReference>